<comment type="function">
    <text evidence="6">In eubacteria ppGpp (guanosine 3'-diphosphate 5'-diphosphate) is a mediator of the stringent response that coordinates a variety of cellular activities in response to changes in nutritional abundance.</text>
</comment>
<dbReference type="GO" id="GO:0016301">
    <property type="term" value="F:kinase activity"/>
    <property type="evidence" value="ECO:0007669"/>
    <property type="project" value="UniProtKB-KW"/>
</dbReference>
<evidence type="ECO:0000259" key="8">
    <source>
        <dbReference type="PROSITE" id="PS51671"/>
    </source>
</evidence>
<dbReference type="Pfam" id="PF19296">
    <property type="entry name" value="RelA_AH_RIS"/>
    <property type="match status" value="1"/>
</dbReference>
<dbReference type="GO" id="GO:0015949">
    <property type="term" value="P:nucleobase-containing small molecule interconversion"/>
    <property type="evidence" value="ECO:0007669"/>
    <property type="project" value="UniProtKB-ARBA"/>
</dbReference>
<dbReference type="Pfam" id="PF13291">
    <property type="entry name" value="ACT_4"/>
    <property type="match status" value="1"/>
</dbReference>
<dbReference type="Pfam" id="PF13328">
    <property type="entry name" value="HD_4"/>
    <property type="match status" value="1"/>
</dbReference>
<dbReference type="InterPro" id="IPR012676">
    <property type="entry name" value="TGS-like"/>
</dbReference>
<dbReference type="PROSITE" id="PS51671">
    <property type="entry name" value="ACT"/>
    <property type="match status" value="1"/>
</dbReference>
<keyword evidence="11" id="KW-1185">Reference proteome</keyword>
<dbReference type="InterPro" id="IPR043519">
    <property type="entry name" value="NT_sf"/>
</dbReference>
<dbReference type="GO" id="GO:0008728">
    <property type="term" value="F:GTP diphosphokinase activity"/>
    <property type="evidence" value="ECO:0007669"/>
    <property type="project" value="TreeGrafter"/>
</dbReference>
<dbReference type="Pfam" id="PF04607">
    <property type="entry name" value="RelA_SpoT"/>
    <property type="match status" value="1"/>
</dbReference>
<sequence>MVQVRNVHVDKGHGEQSNWLAAIAADDNKAALVALDNTLAALLPADDAQAHIEYRLKGREMVEILSDLNLDLNGLRVALLVPYFEAGLVDDEWLEQHCSQDVAQLVATVQQMQSISELQHFRRGKPSDTQIDTVRRMLLAMVEDVRAVLVKLAERICFLRLVKHAEEEERVLAAKECSEIYAPLANRLGIGQLKWELEDLAFRYLHPDIYKQIAQQLDEKRLQRESYIETFVQTLNEELAKNDIQAEVYGRPKHIFSIWKKMQKKSLRFDELYDIRAVRVVTESLKDCYGALGIVHSLWRHLAAEFDDYVATPKANGYQSIHTVVIGPSQKNIEIQIRSRQMHDDAELGVAAHWMYKEGQVTTKAQGYEDKIAWLRKLLAWHEDMAENEDLVQEIRSQVFEDRVYVFTPKGDVVDLPMGSTPLDFAYYIHSQIGHRCIGAKVDGRIVPFTYRLQNAERVEVMTQKEPNPKRDWLNPQLGYLRSSRARSKVHTYFKKHDREHYLQLGREQLEAELQRHQLSMADVPPAVKKFNMQHMDDLLVGIGAGDVRLQQVVNSLRSDHDDEQEQLERLASRRKGQKAPEQNRDGVKIAGIGNLMMSFAQCCQPLPGDPIVGYITKGRGVSVHHQECDNVQNLLEQAPGRGIDVEWQGNKQQTFAVDLSIVSLDRAGLLYDITSILTNEKLSVRNVNTRQDKDGHVFVSLTVLVQHQHDVQRLLSKLQQVPHVLNVQRKT</sequence>
<dbReference type="SUPFAM" id="SSF109604">
    <property type="entry name" value="HD-domain/PDEase-like"/>
    <property type="match status" value="1"/>
</dbReference>
<dbReference type="PANTHER" id="PTHR21262">
    <property type="entry name" value="GUANOSINE-3',5'-BIS DIPHOSPHATE 3'-PYROPHOSPHOHYDROLASE"/>
    <property type="match status" value="1"/>
</dbReference>
<dbReference type="CDD" id="cd04876">
    <property type="entry name" value="ACT_RelA-SpoT"/>
    <property type="match status" value="1"/>
</dbReference>
<dbReference type="InterPro" id="IPR012675">
    <property type="entry name" value="Beta-grasp_dom_sf"/>
</dbReference>
<dbReference type="PROSITE" id="PS51880">
    <property type="entry name" value="TGS"/>
    <property type="match status" value="1"/>
</dbReference>
<evidence type="ECO:0000256" key="1">
    <source>
        <dbReference type="ARBA" id="ARBA00019852"/>
    </source>
</evidence>
<evidence type="ECO:0000313" key="10">
    <source>
        <dbReference type="EMBL" id="RUO44229.1"/>
    </source>
</evidence>
<dbReference type="InterPro" id="IPR002912">
    <property type="entry name" value="ACT_dom"/>
</dbReference>
<dbReference type="SUPFAM" id="SSF81301">
    <property type="entry name" value="Nucleotidyltransferase"/>
    <property type="match status" value="1"/>
</dbReference>
<keyword evidence="10" id="KW-0418">Kinase</keyword>
<dbReference type="Gene3D" id="1.10.3210.10">
    <property type="entry name" value="Hypothetical protein af1432"/>
    <property type="match status" value="1"/>
</dbReference>
<evidence type="ECO:0000256" key="3">
    <source>
        <dbReference type="ARBA" id="ARBA00029754"/>
    </source>
</evidence>
<dbReference type="CDD" id="cd05399">
    <property type="entry name" value="NT_Rel-Spo_like"/>
    <property type="match status" value="1"/>
</dbReference>
<dbReference type="Gene3D" id="3.30.70.260">
    <property type="match status" value="1"/>
</dbReference>
<dbReference type="AlphaFoldDB" id="A0A432XA39"/>
<dbReference type="InterPro" id="IPR004811">
    <property type="entry name" value="RelA/Spo_fam"/>
</dbReference>
<feature type="domain" description="TGS" evidence="9">
    <location>
        <begin position="402"/>
        <end position="463"/>
    </location>
</feature>
<dbReference type="FunFam" id="3.30.460.10:FF:000001">
    <property type="entry name" value="GTP pyrophosphokinase RelA"/>
    <property type="match status" value="1"/>
</dbReference>
<evidence type="ECO:0000256" key="6">
    <source>
        <dbReference type="RuleBase" id="RU003847"/>
    </source>
</evidence>
<dbReference type="Pfam" id="PF02824">
    <property type="entry name" value="TGS"/>
    <property type="match status" value="1"/>
</dbReference>
<name>A0A432XA39_9GAMM</name>
<dbReference type="InterPro" id="IPR033655">
    <property type="entry name" value="TGS_RelA/SpoT"/>
</dbReference>
<dbReference type="InterPro" id="IPR004095">
    <property type="entry name" value="TGS"/>
</dbReference>
<dbReference type="OrthoDB" id="9805041at2"/>
<dbReference type="SUPFAM" id="SSF55021">
    <property type="entry name" value="ACT-like"/>
    <property type="match status" value="1"/>
</dbReference>
<dbReference type="SMART" id="SM00954">
    <property type="entry name" value="RelA_SpoT"/>
    <property type="match status" value="1"/>
</dbReference>
<dbReference type="EMBL" id="PIPQ01000001">
    <property type="protein sequence ID" value="RUO44229.1"/>
    <property type="molecule type" value="Genomic_DNA"/>
</dbReference>
<dbReference type="PANTHER" id="PTHR21262:SF31">
    <property type="entry name" value="GTP PYROPHOSPHOKINASE"/>
    <property type="match status" value="1"/>
</dbReference>
<dbReference type="Gene3D" id="3.30.460.10">
    <property type="entry name" value="Beta Polymerase, domain 2"/>
    <property type="match status" value="1"/>
</dbReference>
<organism evidence="10 11">
    <name type="scientific">Aliidiomarina taiwanensis</name>
    <dbReference type="NCBI Taxonomy" id="946228"/>
    <lineage>
        <taxon>Bacteria</taxon>
        <taxon>Pseudomonadati</taxon>
        <taxon>Pseudomonadota</taxon>
        <taxon>Gammaproteobacteria</taxon>
        <taxon>Alteromonadales</taxon>
        <taxon>Idiomarinaceae</taxon>
        <taxon>Aliidiomarina</taxon>
    </lineage>
</organism>
<dbReference type="Proteomes" id="UP000286976">
    <property type="component" value="Unassembled WGS sequence"/>
</dbReference>
<dbReference type="RefSeq" id="WP_126756627.1">
    <property type="nucleotide sequence ID" value="NZ_PIPQ01000001.1"/>
</dbReference>
<evidence type="ECO:0000259" key="9">
    <source>
        <dbReference type="PROSITE" id="PS51880"/>
    </source>
</evidence>
<comment type="similarity">
    <text evidence="6">Belongs to the relA/spoT family.</text>
</comment>
<accession>A0A432XA39</accession>
<feature type="region of interest" description="Disordered" evidence="7">
    <location>
        <begin position="559"/>
        <end position="586"/>
    </location>
</feature>
<dbReference type="NCBIfam" id="TIGR00691">
    <property type="entry name" value="spoT_relA"/>
    <property type="match status" value="1"/>
</dbReference>
<proteinExistence type="inferred from homology"/>
<comment type="caution">
    <text evidence="10">The sequence shown here is derived from an EMBL/GenBank/DDBJ whole genome shotgun (WGS) entry which is preliminary data.</text>
</comment>
<dbReference type="GO" id="GO:0042594">
    <property type="term" value="P:response to starvation"/>
    <property type="evidence" value="ECO:0007669"/>
    <property type="project" value="TreeGrafter"/>
</dbReference>
<dbReference type="InterPro" id="IPR007685">
    <property type="entry name" value="RelA_SpoT"/>
</dbReference>
<reference evidence="10 11" key="1">
    <citation type="journal article" date="2011" name="Front. Microbiol.">
        <title>Genomic signatures of strain selection and enhancement in Bacillus atrophaeus var. globigii, a historical biowarfare simulant.</title>
        <authorList>
            <person name="Gibbons H.S."/>
            <person name="Broomall S.M."/>
            <person name="McNew L.A."/>
            <person name="Daligault H."/>
            <person name="Chapman C."/>
            <person name="Bruce D."/>
            <person name="Karavis M."/>
            <person name="Krepps M."/>
            <person name="McGregor P.A."/>
            <person name="Hong C."/>
            <person name="Park K.H."/>
            <person name="Akmal A."/>
            <person name="Feldman A."/>
            <person name="Lin J.S."/>
            <person name="Chang W.E."/>
            <person name="Higgs B.W."/>
            <person name="Demirev P."/>
            <person name="Lindquist J."/>
            <person name="Liem A."/>
            <person name="Fochler E."/>
            <person name="Read T.D."/>
            <person name="Tapia R."/>
            <person name="Johnson S."/>
            <person name="Bishop-Lilly K.A."/>
            <person name="Detter C."/>
            <person name="Han C."/>
            <person name="Sozhamannan S."/>
            <person name="Rosenzweig C.N."/>
            <person name="Skowronski E.W."/>
        </authorList>
    </citation>
    <scope>NUCLEOTIDE SEQUENCE [LARGE SCALE GENOMIC DNA]</scope>
    <source>
        <strain evidence="10 11">AIT1</strain>
    </source>
</reference>
<protein>
    <recommendedName>
        <fullName evidence="1">GTP pyrophosphokinase</fullName>
    </recommendedName>
    <alternativeName>
        <fullName evidence="4">(p)ppGpp synthase</fullName>
    </alternativeName>
    <alternativeName>
        <fullName evidence="3">ATP:GTP 3'-pyrophosphotransferase</fullName>
    </alternativeName>
    <alternativeName>
        <fullName evidence="5">ppGpp synthase I</fullName>
    </alternativeName>
</protein>
<keyword evidence="10" id="KW-0808">Transferase</keyword>
<evidence type="ECO:0000256" key="4">
    <source>
        <dbReference type="ARBA" id="ARBA00032407"/>
    </source>
</evidence>
<dbReference type="CDD" id="cd01668">
    <property type="entry name" value="TGS_RSH"/>
    <property type="match status" value="1"/>
</dbReference>
<dbReference type="InterPro" id="IPR045600">
    <property type="entry name" value="RelA/SpoT_AH_RIS"/>
</dbReference>
<gene>
    <name evidence="10" type="ORF">CWE15_03410</name>
</gene>
<dbReference type="GO" id="GO:0005886">
    <property type="term" value="C:plasma membrane"/>
    <property type="evidence" value="ECO:0007669"/>
    <property type="project" value="TreeGrafter"/>
</dbReference>
<dbReference type="SUPFAM" id="SSF81271">
    <property type="entry name" value="TGS-like"/>
    <property type="match status" value="1"/>
</dbReference>
<dbReference type="NCBIfam" id="NF008124">
    <property type="entry name" value="PRK10872.1"/>
    <property type="match status" value="1"/>
</dbReference>
<comment type="pathway">
    <text evidence="2">Purine metabolism.</text>
</comment>
<dbReference type="GO" id="GO:0008893">
    <property type="term" value="F:guanosine-3',5'-bis(diphosphate) 3'-diphosphatase activity"/>
    <property type="evidence" value="ECO:0007669"/>
    <property type="project" value="TreeGrafter"/>
</dbReference>
<evidence type="ECO:0000256" key="2">
    <source>
        <dbReference type="ARBA" id="ARBA00025704"/>
    </source>
</evidence>
<dbReference type="GO" id="GO:0015969">
    <property type="term" value="P:guanosine tetraphosphate metabolic process"/>
    <property type="evidence" value="ECO:0007669"/>
    <property type="project" value="InterPro"/>
</dbReference>
<evidence type="ECO:0000256" key="5">
    <source>
        <dbReference type="ARBA" id="ARBA00033308"/>
    </source>
</evidence>
<evidence type="ECO:0000256" key="7">
    <source>
        <dbReference type="SAM" id="MobiDB-lite"/>
    </source>
</evidence>
<dbReference type="Gene3D" id="3.10.20.30">
    <property type="match status" value="1"/>
</dbReference>
<dbReference type="InterPro" id="IPR045865">
    <property type="entry name" value="ACT-like_dom_sf"/>
</dbReference>
<evidence type="ECO:0000313" key="11">
    <source>
        <dbReference type="Proteomes" id="UP000286976"/>
    </source>
</evidence>
<dbReference type="FunFam" id="3.10.20.30:FF:000002">
    <property type="entry name" value="GTP pyrophosphokinase (RelA/SpoT)"/>
    <property type="match status" value="1"/>
</dbReference>
<feature type="domain" description="ACT" evidence="8">
    <location>
        <begin position="659"/>
        <end position="732"/>
    </location>
</feature>